<feature type="domain" description="N-acetyltransferase" evidence="2">
    <location>
        <begin position="28"/>
        <end position="192"/>
    </location>
</feature>
<dbReference type="Gene3D" id="3.40.630.30">
    <property type="match status" value="1"/>
</dbReference>
<dbReference type="Proteomes" id="UP001610335">
    <property type="component" value="Unassembled WGS sequence"/>
</dbReference>
<evidence type="ECO:0000313" key="4">
    <source>
        <dbReference type="Proteomes" id="UP001610335"/>
    </source>
</evidence>
<gene>
    <name evidence="3" type="ORF">BDW59DRAFT_151576</name>
</gene>
<protein>
    <submittedName>
        <fullName evidence="3">Acyl-CoA N-acyltransferase</fullName>
    </submittedName>
</protein>
<proteinExistence type="predicted"/>
<evidence type="ECO:0000256" key="1">
    <source>
        <dbReference type="SAM" id="MobiDB-lite"/>
    </source>
</evidence>
<dbReference type="PROSITE" id="PS51186">
    <property type="entry name" value="GNAT"/>
    <property type="match status" value="1"/>
</dbReference>
<reference evidence="3 4" key="1">
    <citation type="submission" date="2024-07" db="EMBL/GenBank/DDBJ databases">
        <title>Section-level genome sequencing and comparative genomics of Aspergillus sections Usti and Cavernicolus.</title>
        <authorList>
            <consortium name="Lawrence Berkeley National Laboratory"/>
            <person name="Nybo J.L."/>
            <person name="Vesth T.C."/>
            <person name="Theobald S."/>
            <person name="Frisvad J.C."/>
            <person name="Larsen T.O."/>
            <person name="Kjaerboelling I."/>
            <person name="Rothschild-Mancinelli K."/>
            <person name="Lyhne E.K."/>
            <person name="Kogle M.E."/>
            <person name="Barry K."/>
            <person name="Clum A."/>
            <person name="Na H."/>
            <person name="Ledsgaard L."/>
            <person name="Lin J."/>
            <person name="Lipzen A."/>
            <person name="Kuo A."/>
            <person name="Riley R."/>
            <person name="Mondo S."/>
            <person name="LaButti K."/>
            <person name="Haridas S."/>
            <person name="Pangalinan J."/>
            <person name="Salamov A.A."/>
            <person name="Simmons B.A."/>
            <person name="Magnuson J.K."/>
            <person name="Chen J."/>
            <person name="Drula E."/>
            <person name="Henrissat B."/>
            <person name="Wiebenga A."/>
            <person name="Lubbers R.J."/>
            <person name="Gomes A.C."/>
            <person name="Makela M.R."/>
            <person name="Stajich J."/>
            <person name="Grigoriev I.V."/>
            <person name="Mortensen U.H."/>
            <person name="De vries R.P."/>
            <person name="Baker S.E."/>
            <person name="Andersen M.R."/>
        </authorList>
    </citation>
    <scope>NUCLEOTIDE SEQUENCE [LARGE SCALE GENOMIC DNA]</scope>
    <source>
        <strain evidence="3 4">CBS 600.67</strain>
    </source>
</reference>
<evidence type="ECO:0000259" key="2">
    <source>
        <dbReference type="PROSITE" id="PS51186"/>
    </source>
</evidence>
<dbReference type="SUPFAM" id="SSF55729">
    <property type="entry name" value="Acyl-CoA N-acyltransferases (Nat)"/>
    <property type="match status" value="1"/>
</dbReference>
<organism evidence="3 4">
    <name type="scientific">Aspergillus cavernicola</name>
    <dbReference type="NCBI Taxonomy" id="176166"/>
    <lineage>
        <taxon>Eukaryota</taxon>
        <taxon>Fungi</taxon>
        <taxon>Dikarya</taxon>
        <taxon>Ascomycota</taxon>
        <taxon>Pezizomycotina</taxon>
        <taxon>Eurotiomycetes</taxon>
        <taxon>Eurotiomycetidae</taxon>
        <taxon>Eurotiales</taxon>
        <taxon>Aspergillaceae</taxon>
        <taxon>Aspergillus</taxon>
        <taxon>Aspergillus subgen. Nidulantes</taxon>
    </lineage>
</organism>
<dbReference type="InterPro" id="IPR016181">
    <property type="entry name" value="Acyl_CoA_acyltransferase"/>
</dbReference>
<feature type="region of interest" description="Disordered" evidence="1">
    <location>
        <begin position="1"/>
        <end position="24"/>
    </location>
</feature>
<dbReference type="Pfam" id="PF13302">
    <property type="entry name" value="Acetyltransf_3"/>
    <property type="match status" value="1"/>
</dbReference>
<keyword evidence="4" id="KW-1185">Reference proteome</keyword>
<evidence type="ECO:0000313" key="3">
    <source>
        <dbReference type="EMBL" id="KAL2819276.1"/>
    </source>
</evidence>
<name>A0ABR4HUU9_9EURO</name>
<dbReference type="EMBL" id="JBFXLS010000078">
    <property type="protein sequence ID" value="KAL2819276.1"/>
    <property type="molecule type" value="Genomic_DNA"/>
</dbReference>
<sequence>MTNRPVGERVLLPESTRPSPTTLHGRTVRLVPLGPQHAAELYPLISNDHPDQTALWDYIPDGPYSDLSALERDFTARPSSTDPVFFAILDTRPAAPTAGKAVGYIALMSIVPEHRRLEIGHVIFSRLIQRTTGATEAIYLLLRHSIETLGYRRIEWKCNALNEASRRAALRIGFLFEGVFRQHMVVKGRNRDTAWFSIMREEWDGLKEGLEGWLAERNFGEDGRQIKRLEDIRGEI</sequence>
<dbReference type="PANTHER" id="PTHR43441:SF2">
    <property type="entry name" value="FAMILY ACETYLTRANSFERASE, PUTATIVE (AFU_ORTHOLOGUE AFUA_7G00850)-RELATED"/>
    <property type="match status" value="1"/>
</dbReference>
<dbReference type="PANTHER" id="PTHR43441">
    <property type="entry name" value="RIBOSOMAL-PROTEIN-SERINE ACETYLTRANSFERASE"/>
    <property type="match status" value="1"/>
</dbReference>
<dbReference type="InterPro" id="IPR051908">
    <property type="entry name" value="Ribosomal_N-acetyltransferase"/>
</dbReference>
<accession>A0ABR4HUU9</accession>
<comment type="caution">
    <text evidence="3">The sequence shown here is derived from an EMBL/GenBank/DDBJ whole genome shotgun (WGS) entry which is preliminary data.</text>
</comment>
<dbReference type="InterPro" id="IPR000182">
    <property type="entry name" value="GNAT_dom"/>
</dbReference>